<dbReference type="EMBL" id="CAJVCH010190719">
    <property type="protein sequence ID" value="CAG7730214.1"/>
    <property type="molecule type" value="Genomic_DNA"/>
</dbReference>
<feature type="non-terminal residue" evidence="11">
    <location>
        <position position="1"/>
    </location>
</feature>
<dbReference type="GO" id="GO:0004649">
    <property type="term" value="F:poly(ADP-ribose) glycohydrolase activity"/>
    <property type="evidence" value="ECO:0007669"/>
    <property type="project" value="UniProtKB-EC"/>
</dbReference>
<comment type="caution">
    <text evidence="11">The sequence shown here is derived from an EMBL/GenBank/DDBJ whole genome shotgun (WGS) entry which is preliminary data.</text>
</comment>
<accession>A0A8J2K2T9</accession>
<protein>
    <recommendedName>
        <fullName evidence="3">ADP-ribosylhydrolase ARH3</fullName>
        <ecNumber evidence="2">3.2.1.143</ecNumber>
    </recommendedName>
    <alternativeName>
        <fullName evidence="4">ADP-ribose glycohydrolase ARH3</fullName>
    </alternativeName>
    <alternativeName>
        <fullName evidence="5">ADP-ribosylhydrolase 3</fullName>
    </alternativeName>
    <alternativeName>
        <fullName evidence="8">O-acetyl-ADP-ribose deacetylase ARH3</fullName>
    </alternativeName>
    <alternativeName>
        <fullName evidence="9">Poly(ADP-ribose) glycohydrolase ARH3</fullName>
    </alternativeName>
    <alternativeName>
        <fullName evidence="7">[Protein ADP-ribosylarginine] hydrolase-like protein 2</fullName>
    </alternativeName>
    <alternativeName>
        <fullName evidence="6">[Protein ADP-ribosylserine] hydrolase</fullName>
    </alternativeName>
</protein>
<gene>
    <name evidence="11" type="ORF">AFUS01_LOCUS18876</name>
</gene>
<evidence type="ECO:0000256" key="7">
    <source>
        <dbReference type="ARBA" id="ARBA00042850"/>
    </source>
</evidence>
<evidence type="ECO:0000256" key="9">
    <source>
        <dbReference type="ARBA" id="ARBA00043193"/>
    </source>
</evidence>
<evidence type="ECO:0000256" key="10">
    <source>
        <dbReference type="ARBA" id="ARBA00049015"/>
    </source>
</evidence>
<dbReference type="InterPro" id="IPR050792">
    <property type="entry name" value="ADP-ribosylglycohydrolase"/>
</dbReference>
<name>A0A8J2K2T9_9HEXA</name>
<dbReference type="PANTHER" id="PTHR16222">
    <property type="entry name" value="ADP-RIBOSYLGLYCOHYDROLASE"/>
    <property type="match status" value="1"/>
</dbReference>
<organism evidence="11 12">
    <name type="scientific">Allacma fusca</name>
    <dbReference type="NCBI Taxonomy" id="39272"/>
    <lineage>
        <taxon>Eukaryota</taxon>
        <taxon>Metazoa</taxon>
        <taxon>Ecdysozoa</taxon>
        <taxon>Arthropoda</taxon>
        <taxon>Hexapoda</taxon>
        <taxon>Collembola</taxon>
        <taxon>Symphypleona</taxon>
        <taxon>Sminthuridae</taxon>
        <taxon>Allacma</taxon>
    </lineage>
</organism>
<keyword evidence="12" id="KW-1185">Reference proteome</keyword>
<proteinExistence type="inferred from homology"/>
<reference evidence="11" key="1">
    <citation type="submission" date="2021-06" db="EMBL/GenBank/DDBJ databases">
        <authorList>
            <person name="Hodson N. C."/>
            <person name="Mongue J. A."/>
            <person name="Jaron S. K."/>
        </authorList>
    </citation>
    <scope>NUCLEOTIDE SEQUENCE</scope>
</reference>
<dbReference type="GO" id="GO:0005634">
    <property type="term" value="C:nucleus"/>
    <property type="evidence" value="ECO:0007669"/>
    <property type="project" value="TreeGrafter"/>
</dbReference>
<evidence type="ECO:0000256" key="1">
    <source>
        <dbReference type="ARBA" id="ARBA00010702"/>
    </source>
</evidence>
<evidence type="ECO:0000313" key="12">
    <source>
        <dbReference type="Proteomes" id="UP000708208"/>
    </source>
</evidence>
<evidence type="ECO:0000256" key="2">
    <source>
        <dbReference type="ARBA" id="ARBA00012255"/>
    </source>
</evidence>
<dbReference type="AlphaFoldDB" id="A0A8J2K2T9"/>
<evidence type="ECO:0000256" key="3">
    <source>
        <dbReference type="ARBA" id="ARBA00041057"/>
    </source>
</evidence>
<evidence type="ECO:0000256" key="6">
    <source>
        <dbReference type="ARBA" id="ARBA00042722"/>
    </source>
</evidence>
<sequence>FYNFYNNEPLWRSYGSHVHTVFQKLKATNFTDAFQPASDQFNGQGSLGNGSGMRVAPIALFTIGDPDPTQLVDITINVSRITHTHPEGVVGGIFQALAVRQGLLFGSRKSSGSSSLEILDSFEKEFLSVVKGLKFPGLENGWKVYADKIKTIRKFIEGGVGTWTLADVRSELGVKVTSAESIPTGLFCFLAAFENVLNSEVCFIFCNNS</sequence>
<evidence type="ECO:0000256" key="4">
    <source>
        <dbReference type="ARBA" id="ARBA00042398"/>
    </source>
</evidence>
<comment type="similarity">
    <text evidence="1">Belongs to the ADP-ribosylglycohydrolase family.</text>
</comment>
<evidence type="ECO:0000256" key="5">
    <source>
        <dbReference type="ARBA" id="ARBA00042471"/>
    </source>
</evidence>
<dbReference type="InterPro" id="IPR005502">
    <property type="entry name" value="Ribosyl_crysJ1"/>
</dbReference>
<dbReference type="Pfam" id="PF03747">
    <property type="entry name" value="ADP_ribosyl_GH"/>
    <property type="match status" value="1"/>
</dbReference>
<comment type="catalytic activity">
    <reaction evidence="10">
        <text>alpha-NAD(+) + H2O = ADP-D-ribose + nicotinamide + H(+)</text>
        <dbReference type="Rhea" id="RHEA:68792"/>
        <dbReference type="ChEBI" id="CHEBI:15377"/>
        <dbReference type="ChEBI" id="CHEBI:15378"/>
        <dbReference type="ChEBI" id="CHEBI:17154"/>
        <dbReference type="ChEBI" id="CHEBI:57967"/>
        <dbReference type="ChEBI" id="CHEBI:77017"/>
    </reaction>
</comment>
<evidence type="ECO:0000256" key="8">
    <source>
        <dbReference type="ARBA" id="ARBA00043187"/>
    </source>
</evidence>
<dbReference type="EC" id="3.2.1.143" evidence="2"/>
<dbReference type="OrthoDB" id="410104at2759"/>
<dbReference type="GO" id="GO:0005739">
    <property type="term" value="C:mitochondrion"/>
    <property type="evidence" value="ECO:0007669"/>
    <property type="project" value="TreeGrafter"/>
</dbReference>
<dbReference type="PANTHER" id="PTHR16222:SF24">
    <property type="entry name" value="ADP-RIBOSYLHYDROLASE ARH3"/>
    <property type="match status" value="1"/>
</dbReference>
<evidence type="ECO:0000313" key="11">
    <source>
        <dbReference type="EMBL" id="CAG7730214.1"/>
    </source>
</evidence>
<dbReference type="Proteomes" id="UP000708208">
    <property type="component" value="Unassembled WGS sequence"/>
</dbReference>